<dbReference type="InterPro" id="IPR019184">
    <property type="entry name" value="Uncharacterised_TM-17"/>
</dbReference>
<dbReference type="PANTHER" id="PTHR13531">
    <property type="entry name" value="GEO07735P1-RELATED-RELATED"/>
    <property type="match status" value="1"/>
</dbReference>
<evidence type="ECO:0008006" key="8">
    <source>
        <dbReference type="Google" id="ProtNLM"/>
    </source>
</evidence>
<feature type="transmembrane region" description="Helical" evidence="5">
    <location>
        <begin position="46"/>
        <end position="68"/>
    </location>
</feature>
<dbReference type="Proteomes" id="UP001634394">
    <property type="component" value="Unassembled WGS sequence"/>
</dbReference>
<gene>
    <name evidence="6" type="ORF">ACJMK2_011158</name>
</gene>
<evidence type="ECO:0000256" key="3">
    <source>
        <dbReference type="ARBA" id="ARBA00022989"/>
    </source>
</evidence>
<evidence type="ECO:0000313" key="6">
    <source>
        <dbReference type="EMBL" id="KAL3856391.1"/>
    </source>
</evidence>
<dbReference type="EMBL" id="JBJQND010000013">
    <property type="protein sequence ID" value="KAL3856391.1"/>
    <property type="molecule type" value="Genomic_DNA"/>
</dbReference>
<comment type="caution">
    <text evidence="6">The sequence shown here is derived from an EMBL/GenBank/DDBJ whole genome shotgun (WGS) entry which is preliminary data.</text>
</comment>
<feature type="transmembrane region" description="Helical" evidence="5">
    <location>
        <begin position="143"/>
        <end position="163"/>
    </location>
</feature>
<keyword evidence="3 5" id="KW-1133">Transmembrane helix</keyword>
<reference evidence="6 7" key="1">
    <citation type="submission" date="2024-11" db="EMBL/GenBank/DDBJ databases">
        <title>Chromosome-level genome assembly of the freshwater bivalve Anodonta woodiana.</title>
        <authorList>
            <person name="Chen X."/>
        </authorList>
    </citation>
    <scope>NUCLEOTIDE SEQUENCE [LARGE SCALE GENOMIC DNA]</scope>
    <source>
        <strain evidence="6">MN2024</strain>
        <tissue evidence="6">Gills</tissue>
    </source>
</reference>
<evidence type="ECO:0000256" key="2">
    <source>
        <dbReference type="ARBA" id="ARBA00022692"/>
    </source>
</evidence>
<keyword evidence="7" id="KW-1185">Reference proteome</keyword>
<dbReference type="AlphaFoldDB" id="A0ABD3V5F2"/>
<accession>A0ABD3V5F2</accession>
<sequence>MEAKLRRTMTSFTDVLFPTSKNVRDPQQHQLLKTGNDYVTNLPLQMAIYFNCFFSPFWLTSVIVVFELKYMYLTTLYKIILLAIYIVFTIIEVIRLYIGYLGNLMERVPELAGFWLLTILLQFPLILLLLFNDQAMLLPLERAVHIIEALFVLFEGVCGYFAIRVMVNYQVTKFHLRQFTDLEQIQDDEYWINNNHQHQS</sequence>
<keyword evidence="4 5" id="KW-0472">Membrane</keyword>
<evidence type="ECO:0000313" key="7">
    <source>
        <dbReference type="Proteomes" id="UP001634394"/>
    </source>
</evidence>
<protein>
    <recommendedName>
        <fullName evidence="8">Transmembrane protein 17</fullName>
    </recommendedName>
</protein>
<feature type="transmembrane region" description="Helical" evidence="5">
    <location>
        <begin position="80"/>
        <end position="100"/>
    </location>
</feature>
<feature type="transmembrane region" description="Helical" evidence="5">
    <location>
        <begin position="112"/>
        <end position="131"/>
    </location>
</feature>
<evidence type="ECO:0000256" key="1">
    <source>
        <dbReference type="ARBA" id="ARBA00004141"/>
    </source>
</evidence>
<comment type="subcellular location">
    <subcellularLocation>
        <location evidence="1">Membrane</location>
        <topology evidence="1">Multi-pass membrane protein</topology>
    </subcellularLocation>
</comment>
<dbReference type="Pfam" id="PF09799">
    <property type="entry name" value="Transmemb_17"/>
    <property type="match status" value="1"/>
</dbReference>
<proteinExistence type="predicted"/>
<keyword evidence="2 5" id="KW-0812">Transmembrane</keyword>
<name>A0ABD3V5F2_SINWO</name>
<evidence type="ECO:0000256" key="5">
    <source>
        <dbReference type="SAM" id="Phobius"/>
    </source>
</evidence>
<dbReference type="PANTHER" id="PTHR13531:SF6">
    <property type="entry name" value="TMEM (HUMAN TRANSMEMBRANE PROTEIN) HOMOLOG"/>
    <property type="match status" value="1"/>
</dbReference>
<organism evidence="6 7">
    <name type="scientific">Sinanodonta woodiana</name>
    <name type="common">Chinese pond mussel</name>
    <name type="synonym">Anodonta woodiana</name>
    <dbReference type="NCBI Taxonomy" id="1069815"/>
    <lineage>
        <taxon>Eukaryota</taxon>
        <taxon>Metazoa</taxon>
        <taxon>Spiralia</taxon>
        <taxon>Lophotrochozoa</taxon>
        <taxon>Mollusca</taxon>
        <taxon>Bivalvia</taxon>
        <taxon>Autobranchia</taxon>
        <taxon>Heteroconchia</taxon>
        <taxon>Palaeoheterodonta</taxon>
        <taxon>Unionida</taxon>
        <taxon>Unionoidea</taxon>
        <taxon>Unionidae</taxon>
        <taxon>Unioninae</taxon>
        <taxon>Sinanodonta</taxon>
    </lineage>
</organism>
<evidence type="ECO:0000256" key="4">
    <source>
        <dbReference type="ARBA" id="ARBA00023136"/>
    </source>
</evidence>
<dbReference type="GO" id="GO:0016020">
    <property type="term" value="C:membrane"/>
    <property type="evidence" value="ECO:0007669"/>
    <property type="project" value="UniProtKB-SubCell"/>
</dbReference>